<feature type="transmembrane region" description="Helical" evidence="2">
    <location>
        <begin position="22"/>
        <end position="42"/>
    </location>
</feature>
<proteinExistence type="predicted"/>
<dbReference type="SUPFAM" id="SSF52540">
    <property type="entry name" value="P-loop containing nucleoside triphosphate hydrolases"/>
    <property type="match status" value="1"/>
</dbReference>
<dbReference type="PROSITE" id="PS00107">
    <property type="entry name" value="PROTEIN_KINASE_ATP"/>
    <property type="match status" value="1"/>
</dbReference>
<evidence type="ECO:0000256" key="1">
    <source>
        <dbReference type="PROSITE-ProRule" id="PRU10141"/>
    </source>
</evidence>
<keyword evidence="2" id="KW-0472">Membrane</keyword>
<feature type="binding site" evidence="1">
    <location>
        <position position="522"/>
    </location>
    <ligand>
        <name>ATP</name>
        <dbReference type="ChEBI" id="CHEBI:30616"/>
    </ligand>
</feature>
<dbReference type="InterPro" id="IPR011009">
    <property type="entry name" value="Kinase-like_dom_sf"/>
</dbReference>
<dbReference type="GO" id="GO:0005524">
    <property type="term" value="F:ATP binding"/>
    <property type="evidence" value="ECO:0007669"/>
    <property type="project" value="UniProtKB-UniRule"/>
</dbReference>
<dbReference type="InterPro" id="IPR000719">
    <property type="entry name" value="Prot_kinase_dom"/>
</dbReference>
<dbReference type="GO" id="GO:0016887">
    <property type="term" value="F:ATP hydrolysis activity"/>
    <property type="evidence" value="ECO:0007669"/>
    <property type="project" value="InterPro"/>
</dbReference>
<dbReference type="InterPro" id="IPR017441">
    <property type="entry name" value="Protein_kinase_ATP_BS"/>
</dbReference>
<feature type="transmembrane region" description="Helical" evidence="2">
    <location>
        <begin position="129"/>
        <end position="146"/>
    </location>
</feature>
<organism evidence="4 5">
    <name type="scientific">Candidatus Allocopromorpha excrementavium</name>
    <dbReference type="NCBI Taxonomy" id="2840741"/>
    <lineage>
        <taxon>Bacteria</taxon>
        <taxon>Bacillati</taxon>
        <taxon>Bacillota</taxon>
        <taxon>Clostridia</taxon>
        <taxon>Eubacteriales</taxon>
        <taxon>Eubacteriaceae</taxon>
        <taxon>Eubacteriaceae incertae sedis</taxon>
        <taxon>Candidatus Allocopromorpha</taxon>
    </lineage>
</organism>
<comment type="caution">
    <text evidence="4">The sequence shown here is derived from an EMBL/GenBank/DDBJ whole genome shotgun (WGS) entry which is preliminary data.</text>
</comment>
<keyword evidence="2" id="KW-1133">Transmembrane helix</keyword>
<protein>
    <submittedName>
        <fullName evidence="4">AAA family ATPase</fullName>
    </submittedName>
</protein>
<feature type="non-terminal residue" evidence="4">
    <location>
        <position position="524"/>
    </location>
</feature>
<dbReference type="SUPFAM" id="SSF56112">
    <property type="entry name" value="Protein kinase-like (PK-like)"/>
    <property type="match status" value="1"/>
</dbReference>
<accession>A0A9D1HC61</accession>
<dbReference type="EMBL" id="DVLX01000056">
    <property type="protein sequence ID" value="HIT99538.1"/>
    <property type="molecule type" value="Genomic_DNA"/>
</dbReference>
<feature type="transmembrane region" description="Helical" evidence="2">
    <location>
        <begin position="158"/>
        <end position="176"/>
    </location>
</feature>
<evidence type="ECO:0000313" key="5">
    <source>
        <dbReference type="Proteomes" id="UP000824159"/>
    </source>
</evidence>
<feature type="domain" description="Protein kinase" evidence="3">
    <location>
        <begin position="493"/>
        <end position="524"/>
    </location>
</feature>
<dbReference type="Gene3D" id="3.30.200.20">
    <property type="entry name" value="Phosphorylase Kinase, domain 1"/>
    <property type="match status" value="1"/>
</dbReference>
<dbReference type="Pfam" id="PF00004">
    <property type="entry name" value="AAA"/>
    <property type="match status" value="1"/>
</dbReference>
<evidence type="ECO:0000259" key="3">
    <source>
        <dbReference type="PROSITE" id="PS50011"/>
    </source>
</evidence>
<keyword evidence="1" id="KW-0067">ATP-binding</keyword>
<feature type="transmembrane region" description="Helical" evidence="2">
    <location>
        <begin position="249"/>
        <end position="266"/>
    </location>
</feature>
<keyword evidence="2" id="KW-0812">Transmembrane</keyword>
<dbReference type="Gene3D" id="3.40.50.300">
    <property type="entry name" value="P-loop containing nucleotide triphosphate hydrolases"/>
    <property type="match status" value="1"/>
</dbReference>
<dbReference type="PROSITE" id="PS50011">
    <property type="entry name" value="PROTEIN_KINASE_DOM"/>
    <property type="match status" value="1"/>
</dbReference>
<dbReference type="AlphaFoldDB" id="A0A9D1HC61"/>
<dbReference type="InterPro" id="IPR003959">
    <property type="entry name" value="ATPase_AAA_core"/>
</dbReference>
<dbReference type="Proteomes" id="UP000824159">
    <property type="component" value="Unassembled WGS sequence"/>
</dbReference>
<feature type="transmembrane region" description="Helical" evidence="2">
    <location>
        <begin position="74"/>
        <end position="101"/>
    </location>
</feature>
<gene>
    <name evidence="4" type="ORF">IAD12_04715</name>
</gene>
<dbReference type="GO" id="GO:0004672">
    <property type="term" value="F:protein kinase activity"/>
    <property type="evidence" value="ECO:0007669"/>
    <property type="project" value="InterPro"/>
</dbReference>
<reference evidence="4" key="1">
    <citation type="submission" date="2020-10" db="EMBL/GenBank/DDBJ databases">
        <authorList>
            <person name="Gilroy R."/>
        </authorList>
    </citation>
    <scope>NUCLEOTIDE SEQUENCE</scope>
    <source>
        <strain evidence="4">CHK176-22527</strain>
    </source>
</reference>
<keyword evidence="1" id="KW-0547">Nucleotide-binding</keyword>
<name>A0A9D1HC61_9FIRM</name>
<evidence type="ECO:0000313" key="4">
    <source>
        <dbReference type="EMBL" id="HIT99538.1"/>
    </source>
</evidence>
<feature type="transmembrane region" description="Helical" evidence="2">
    <location>
        <begin position="211"/>
        <end position="229"/>
    </location>
</feature>
<dbReference type="InterPro" id="IPR027417">
    <property type="entry name" value="P-loop_NTPase"/>
</dbReference>
<reference evidence="4" key="2">
    <citation type="journal article" date="2021" name="PeerJ">
        <title>Extensive microbial diversity within the chicken gut microbiome revealed by metagenomics and culture.</title>
        <authorList>
            <person name="Gilroy R."/>
            <person name="Ravi A."/>
            <person name="Getino M."/>
            <person name="Pursley I."/>
            <person name="Horton D.L."/>
            <person name="Alikhan N.F."/>
            <person name="Baker D."/>
            <person name="Gharbi K."/>
            <person name="Hall N."/>
            <person name="Watson M."/>
            <person name="Adriaenssens E.M."/>
            <person name="Foster-Nyarko E."/>
            <person name="Jarju S."/>
            <person name="Secka A."/>
            <person name="Antonio M."/>
            <person name="Oren A."/>
            <person name="Chaudhuri R.R."/>
            <person name="La Ragione R."/>
            <person name="Hildebrand F."/>
            <person name="Pallen M.J."/>
        </authorList>
    </citation>
    <scope>NUCLEOTIDE SEQUENCE</scope>
    <source>
        <strain evidence="4">CHK176-22527</strain>
    </source>
</reference>
<feature type="transmembrane region" description="Helical" evidence="2">
    <location>
        <begin position="49"/>
        <end position="68"/>
    </location>
</feature>
<evidence type="ECO:0000256" key="2">
    <source>
        <dbReference type="SAM" id="Phobius"/>
    </source>
</evidence>
<sequence>MKQLINIRQKWDNLFKDQTIDITVKILGMIFIFISIISIIKISPFSSSISFSLILLISFVIGIVFLINEMLCNVIFAIFLAIFLVGGNAFLAFIAGMVCLLACTSPKIIQILVIITPWLVMNIESDSGLLTTCGLGYLIYFVSIYFNEKIAATIWRYAYPVYFTVIAYNFNLYGQITTNNFEEFISGYNGHIIQEFIIFADYENAVIALNYNQLVIVTLVNILVCYMTAKIISSENLKFLRLPIDIRDLIAFGVGIISCACGIFVLDTMSYVLIDTSLIYLILQGLTAYILTRPFASNQACEQLKISYVKQQKLNHFLIYDYEKNAKETLENILKTYWVPSIYRSIISAGKFPINVVLIIGESDLDKKLVLKNFLDDISINAVCQDGNDLIYDYAKKNMKLFSQKIKNEKLTIILMNDLEKIVSNNTFSHDEQRQQIKYIKEIWETYKDKNNVIFISTSSRPDLIPDELFGSNMINKIIHVNAHDSMLLNGTYRLIGQIGKGGGGIVYKAIHERLNVIVAVKRI</sequence>